<accession>A0ABZ2HF66</accession>
<dbReference type="Proteomes" id="UP001364156">
    <property type="component" value="Chromosome"/>
</dbReference>
<feature type="chain" id="PRO_5047392899" evidence="1">
    <location>
        <begin position="21"/>
        <end position="89"/>
    </location>
</feature>
<name>A0ABZ2HF66_9RHOB</name>
<feature type="signal peptide" evidence="1">
    <location>
        <begin position="1"/>
        <end position="20"/>
    </location>
</feature>
<evidence type="ECO:0000313" key="3">
    <source>
        <dbReference type="Proteomes" id="UP001364156"/>
    </source>
</evidence>
<sequence length="89" mass="8990">MITRFACVFFLMWFARPAIAEDGVRDVDCSSLSDAALPECLDLPEADQPITNFAPVVAPLAGVAAALGGVLGAGGSSPSTTSTSSTGTK</sequence>
<evidence type="ECO:0000256" key="1">
    <source>
        <dbReference type="SAM" id="SignalP"/>
    </source>
</evidence>
<evidence type="ECO:0000313" key="2">
    <source>
        <dbReference type="EMBL" id="WWR46646.1"/>
    </source>
</evidence>
<gene>
    <name evidence="2" type="ORF">RZ517_00180</name>
</gene>
<dbReference type="RefSeq" id="WP_338549494.1">
    <property type="nucleotide sequence ID" value="NZ_CP146069.1"/>
</dbReference>
<protein>
    <submittedName>
        <fullName evidence="2">Uncharacterized protein</fullName>
    </submittedName>
</protein>
<dbReference type="EMBL" id="CP146069">
    <property type="protein sequence ID" value="WWR46646.1"/>
    <property type="molecule type" value="Genomic_DNA"/>
</dbReference>
<keyword evidence="1" id="KW-0732">Signal</keyword>
<organism evidence="2 3">
    <name type="scientific">Roseovarius phycicola</name>
    <dbReference type="NCBI Taxonomy" id="3080976"/>
    <lineage>
        <taxon>Bacteria</taxon>
        <taxon>Pseudomonadati</taxon>
        <taxon>Pseudomonadota</taxon>
        <taxon>Alphaproteobacteria</taxon>
        <taxon>Rhodobacterales</taxon>
        <taxon>Roseobacteraceae</taxon>
        <taxon>Roseovarius</taxon>
    </lineage>
</organism>
<reference evidence="2 3" key="1">
    <citation type="submission" date="2023-10" db="EMBL/GenBank/DDBJ databases">
        <title>Roseovarius strain S88 nov., isolated from a marine algae.</title>
        <authorList>
            <person name="Lee M.W."/>
            <person name="Lee J.K."/>
            <person name="Kim J.M."/>
            <person name="Choi D.G."/>
            <person name="Baek J.H."/>
            <person name="Bayburt H."/>
            <person name="Jung J.J."/>
            <person name="Han D.M."/>
            <person name="Jeon C.O."/>
        </authorList>
    </citation>
    <scope>NUCLEOTIDE SEQUENCE [LARGE SCALE GENOMIC DNA]</scope>
    <source>
        <strain evidence="2 3">S88</strain>
    </source>
</reference>
<keyword evidence="3" id="KW-1185">Reference proteome</keyword>
<proteinExistence type="predicted"/>